<feature type="region of interest" description="Disordered" evidence="1">
    <location>
        <begin position="136"/>
        <end position="235"/>
    </location>
</feature>
<dbReference type="Proteomes" id="UP000777438">
    <property type="component" value="Unassembled WGS sequence"/>
</dbReference>
<comment type="caution">
    <text evidence="3">The sequence shown here is derived from an EMBL/GenBank/DDBJ whole genome shotgun (WGS) entry which is preliminary data.</text>
</comment>
<proteinExistence type="predicted"/>
<evidence type="ECO:0000313" key="3">
    <source>
        <dbReference type="EMBL" id="KAH6881137.1"/>
    </source>
</evidence>
<evidence type="ECO:0000313" key="4">
    <source>
        <dbReference type="Proteomes" id="UP000777438"/>
    </source>
</evidence>
<dbReference type="AlphaFoldDB" id="A0A9P8VXR1"/>
<feature type="region of interest" description="Disordered" evidence="1">
    <location>
        <begin position="44"/>
        <end position="94"/>
    </location>
</feature>
<evidence type="ECO:0000259" key="2">
    <source>
        <dbReference type="Pfam" id="PF26176"/>
    </source>
</evidence>
<dbReference type="InterPro" id="IPR059095">
    <property type="entry name" value="Znf_C2H2_17_2nd"/>
</dbReference>
<gene>
    <name evidence="3" type="ORF">B0T10DRAFT_463639</name>
</gene>
<name>A0A9P8VXR1_9HYPO</name>
<protein>
    <recommendedName>
        <fullName evidence="2">C2H2-domain containing protein second zinc finger domain-containing protein</fullName>
    </recommendedName>
</protein>
<dbReference type="EMBL" id="JAGPYM010000024">
    <property type="protein sequence ID" value="KAH6881137.1"/>
    <property type="molecule type" value="Genomic_DNA"/>
</dbReference>
<feature type="compositionally biased region" description="Low complexity" evidence="1">
    <location>
        <begin position="143"/>
        <end position="167"/>
    </location>
</feature>
<keyword evidence="4" id="KW-1185">Reference proteome</keyword>
<reference evidence="3 4" key="1">
    <citation type="journal article" date="2021" name="Nat. Commun.">
        <title>Genetic determinants of endophytism in the Arabidopsis root mycobiome.</title>
        <authorList>
            <person name="Mesny F."/>
            <person name="Miyauchi S."/>
            <person name="Thiergart T."/>
            <person name="Pickel B."/>
            <person name="Atanasova L."/>
            <person name="Karlsson M."/>
            <person name="Huettel B."/>
            <person name="Barry K.W."/>
            <person name="Haridas S."/>
            <person name="Chen C."/>
            <person name="Bauer D."/>
            <person name="Andreopoulos W."/>
            <person name="Pangilinan J."/>
            <person name="LaButti K."/>
            <person name="Riley R."/>
            <person name="Lipzen A."/>
            <person name="Clum A."/>
            <person name="Drula E."/>
            <person name="Henrissat B."/>
            <person name="Kohler A."/>
            <person name="Grigoriev I.V."/>
            <person name="Martin F.M."/>
            <person name="Hacquard S."/>
        </authorList>
    </citation>
    <scope>NUCLEOTIDE SEQUENCE [LARGE SCALE GENOMIC DNA]</scope>
    <source>
        <strain evidence="3 4">MPI-CAGE-CH-0241</strain>
    </source>
</reference>
<sequence>MDIRFGSAIAVTRHEREAHSDISIFCTYAGCNRAVPGRGFKRQRNFDSHLRKRHAPDTSNTSNDRKRKTEVPDDQASSRKAIVKSMPAPDTDENLTRPLLDQWIDLYPDTLQKTHPDSREVVYRPAREFQDGYEGGIAATPAHSHLPSPHPLQLRLLLPHSPSPRRQTNQFKPPFRPLLPQSRAIRPPMPLSGGGRKDSASQSDEITATPRVSLDGSKDSGSDGHEAVYYESDLR</sequence>
<feature type="compositionally biased region" description="Basic and acidic residues" evidence="1">
    <location>
        <begin position="216"/>
        <end position="235"/>
    </location>
</feature>
<accession>A0A9P8VXR1</accession>
<evidence type="ECO:0000256" key="1">
    <source>
        <dbReference type="SAM" id="MobiDB-lite"/>
    </source>
</evidence>
<dbReference type="OrthoDB" id="5062908at2759"/>
<dbReference type="Pfam" id="PF26176">
    <property type="entry name" value="zf_C2H2_17_2"/>
    <property type="match status" value="1"/>
</dbReference>
<feature type="domain" description="C2H2-domain containing protein second zinc finger" evidence="2">
    <location>
        <begin position="26"/>
        <end position="54"/>
    </location>
</feature>
<organism evidence="3 4">
    <name type="scientific">Thelonectria olida</name>
    <dbReference type="NCBI Taxonomy" id="1576542"/>
    <lineage>
        <taxon>Eukaryota</taxon>
        <taxon>Fungi</taxon>
        <taxon>Dikarya</taxon>
        <taxon>Ascomycota</taxon>
        <taxon>Pezizomycotina</taxon>
        <taxon>Sordariomycetes</taxon>
        <taxon>Hypocreomycetidae</taxon>
        <taxon>Hypocreales</taxon>
        <taxon>Nectriaceae</taxon>
        <taxon>Thelonectria</taxon>
    </lineage>
</organism>